<dbReference type="Gene3D" id="3.30.720.10">
    <property type="entry name" value="Signal recognition particle alu RNA binding heterodimer, srp9/1"/>
    <property type="match status" value="1"/>
</dbReference>
<dbReference type="GO" id="GO:0008312">
    <property type="term" value="F:7S RNA binding"/>
    <property type="evidence" value="ECO:0007669"/>
    <property type="project" value="InterPro"/>
</dbReference>
<dbReference type="Proteomes" id="UP000031668">
    <property type="component" value="Unassembled WGS sequence"/>
</dbReference>
<feature type="region of interest" description="Disordered" evidence="2">
    <location>
        <begin position="54"/>
        <end position="89"/>
    </location>
</feature>
<name>A0A0C2JBH0_THEKT</name>
<organism evidence="3 4">
    <name type="scientific">Thelohanellus kitauei</name>
    <name type="common">Myxosporean</name>
    <dbReference type="NCBI Taxonomy" id="669202"/>
    <lineage>
        <taxon>Eukaryota</taxon>
        <taxon>Metazoa</taxon>
        <taxon>Cnidaria</taxon>
        <taxon>Myxozoa</taxon>
        <taxon>Myxosporea</taxon>
        <taxon>Bivalvulida</taxon>
        <taxon>Platysporina</taxon>
        <taxon>Myxobolidae</taxon>
        <taxon>Thelohanellus</taxon>
    </lineage>
</organism>
<gene>
    <name evidence="3" type="ORF">RF11_15997</name>
</gene>
<comment type="caution">
    <text evidence="3">The sequence shown here is derived from an EMBL/GenBank/DDBJ whole genome shotgun (WGS) entry which is preliminary data.</text>
</comment>
<proteinExistence type="predicted"/>
<reference evidence="3 4" key="1">
    <citation type="journal article" date="2014" name="Genome Biol. Evol.">
        <title>The genome of the myxosporean Thelohanellus kitauei shows adaptations to nutrient acquisition within its fish host.</title>
        <authorList>
            <person name="Yang Y."/>
            <person name="Xiong J."/>
            <person name="Zhou Z."/>
            <person name="Huo F."/>
            <person name="Miao W."/>
            <person name="Ran C."/>
            <person name="Liu Y."/>
            <person name="Zhang J."/>
            <person name="Feng J."/>
            <person name="Wang M."/>
            <person name="Wang M."/>
            <person name="Wang L."/>
            <person name="Yao B."/>
        </authorList>
    </citation>
    <scope>NUCLEOTIDE SEQUENCE [LARGE SCALE GENOMIC DNA]</scope>
    <source>
        <strain evidence="3">Wuqing</strain>
    </source>
</reference>
<keyword evidence="1" id="KW-0733">Signal recognition particle</keyword>
<dbReference type="GO" id="GO:0005786">
    <property type="term" value="C:signal recognition particle, endoplasmic reticulum targeting"/>
    <property type="evidence" value="ECO:0007669"/>
    <property type="project" value="UniProtKB-KW"/>
</dbReference>
<evidence type="ECO:0000313" key="4">
    <source>
        <dbReference type="Proteomes" id="UP000031668"/>
    </source>
</evidence>
<keyword evidence="1" id="KW-0687">Ribonucleoprotein</keyword>
<evidence type="ECO:0000313" key="3">
    <source>
        <dbReference type="EMBL" id="KII66538.1"/>
    </source>
</evidence>
<dbReference type="SUPFAM" id="SSF54762">
    <property type="entry name" value="Signal recognition particle alu RNA binding heterodimer, SRP9/14"/>
    <property type="match status" value="1"/>
</dbReference>
<protein>
    <submittedName>
        <fullName evidence="3">Uncharacterized protein</fullName>
    </submittedName>
</protein>
<sequence>MMRSAIRIIYERSHDERKPTTTMKLLLIDDYIKTLEEVLLDSKRAKNISLTFKLYNGNDKPKPRKNRSSKGSSRLVQSNPRTNDKDEETAVLGQIEKPIPSKQVKETINVILSRFKINKKRYCTYIRKDQISEFSNKLNDLIEQYRNSDKMSQN</sequence>
<accession>A0A0C2JBH0</accession>
<keyword evidence="4" id="KW-1185">Reference proteome</keyword>
<dbReference type="OrthoDB" id="19209at2759"/>
<evidence type="ECO:0000256" key="2">
    <source>
        <dbReference type="SAM" id="MobiDB-lite"/>
    </source>
</evidence>
<dbReference type="GO" id="GO:0006614">
    <property type="term" value="P:SRP-dependent cotranslational protein targeting to membrane"/>
    <property type="evidence" value="ECO:0007669"/>
    <property type="project" value="InterPro"/>
</dbReference>
<evidence type="ECO:0000256" key="1">
    <source>
        <dbReference type="ARBA" id="ARBA00023135"/>
    </source>
</evidence>
<dbReference type="EMBL" id="JWZT01003512">
    <property type="protein sequence ID" value="KII66538.1"/>
    <property type="molecule type" value="Genomic_DNA"/>
</dbReference>
<dbReference type="InterPro" id="IPR009018">
    <property type="entry name" value="Signal_recog_particle_SRP9/14"/>
</dbReference>
<dbReference type="AlphaFoldDB" id="A0A0C2JBH0"/>
<feature type="compositionally biased region" description="Polar residues" evidence="2">
    <location>
        <begin position="69"/>
        <end position="81"/>
    </location>
</feature>